<proteinExistence type="predicted"/>
<dbReference type="AlphaFoldDB" id="A2C3F4"/>
<dbReference type="Proteomes" id="UP000002592">
    <property type="component" value="Chromosome"/>
</dbReference>
<gene>
    <name evidence="1" type="ordered locus">NATL1_14561</name>
</gene>
<evidence type="ECO:0000313" key="1">
    <source>
        <dbReference type="EMBL" id="ABM76014.1"/>
    </source>
</evidence>
<dbReference type="EMBL" id="CP000553">
    <property type="protein sequence ID" value="ABM76014.1"/>
    <property type="molecule type" value="Genomic_DNA"/>
</dbReference>
<accession>A2C3F4</accession>
<dbReference type="HOGENOM" id="CLU_2571022_0_0_3"/>
<dbReference type="eggNOG" id="ENOG50322F1">
    <property type="taxonomic scope" value="Bacteria"/>
</dbReference>
<dbReference type="KEGG" id="pme:NATL1_14561"/>
<reference evidence="2" key="1">
    <citation type="journal article" date="2007" name="PLoS Genet.">
        <title>Patterns and implications of gene gain and loss in the evolution of Prochlorococcus.</title>
        <authorList>
            <person name="Kettler G.C."/>
            <person name="Martiny A.C."/>
            <person name="Huang K."/>
            <person name="Zucker J."/>
            <person name="Coleman M.L."/>
            <person name="Rodrigue S."/>
            <person name="Chen F."/>
            <person name="Lapidus A."/>
            <person name="Ferriera S."/>
            <person name="Johnson J."/>
            <person name="Steglich C."/>
            <person name="Church G.M."/>
            <person name="Richardson P."/>
            <person name="Chisholm S.W."/>
        </authorList>
    </citation>
    <scope>NUCLEOTIDE SEQUENCE [LARGE SCALE GENOMIC DNA]</scope>
    <source>
        <strain evidence="2">NATL1A</strain>
    </source>
</reference>
<name>A2C3F4_PROM1</name>
<sequence length="79" mass="9599">MRIFLLLSLTFLTIFFVFKKVFYSAKRNLFKDQAEWFSKDIKIKYSKSKEISTSEKYDNYLKIIADESKFYLEEQSNQD</sequence>
<organism evidence="1 2">
    <name type="scientific">Prochlorococcus marinus (strain NATL1A)</name>
    <dbReference type="NCBI Taxonomy" id="167555"/>
    <lineage>
        <taxon>Bacteria</taxon>
        <taxon>Bacillati</taxon>
        <taxon>Cyanobacteriota</taxon>
        <taxon>Cyanophyceae</taxon>
        <taxon>Synechococcales</taxon>
        <taxon>Prochlorococcaceae</taxon>
        <taxon>Prochlorococcus</taxon>
    </lineage>
</organism>
<evidence type="ECO:0000313" key="2">
    <source>
        <dbReference type="Proteomes" id="UP000002592"/>
    </source>
</evidence>
<protein>
    <submittedName>
        <fullName evidence="1">Uncharacterized protein</fullName>
    </submittedName>
</protein>